<dbReference type="Pfam" id="PF23337">
    <property type="entry name" value="PTHB1_pf"/>
    <property type="match status" value="1"/>
</dbReference>
<dbReference type="InterPro" id="IPR028073">
    <property type="entry name" value="PHTB1_N_dom"/>
</dbReference>
<dbReference type="SUPFAM" id="SSF50978">
    <property type="entry name" value="WD40 repeat-like"/>
    <property type="match status" value="1"/>
</dbReference>
<dbReference type="GO" id="GO:0060271">
    <property type="term" value="P:cilium assembly"/>
    <property type="evidence" value="ECO:0007669"/>
    <property type="project" value="TreeGrafter"/>
</dbReference>
<name>G0NZF3_CAEBE</name>
<feature type="domain" description="PTHB1 N-terminal" evidence="1">
    <location>
        <begin position="1"/>
        <end position="330"/>
    </location>
</feature>
<gene>
    <name evidence="3" type="ORF">CAEBREN_28750</name>
</gene>
<feature type="domain" description="PTHB1 platform" evidence="2">
    <location>
        <begin position="479"/>
        <end position="574"/>
    </location>
</feature>
<protein>
    <submittedName>
        <fullName evidence="3">Uncharacterized protein</fullName>
    </submittedName>
</protein>
<dbReference type="STRING" id="135651.G0NZF3"/>
<dbReference type="Proteomes" id="UP000008068">
    <property type="component" value="Unassembled WGS sequence"/>
</dbReference>
<organism evidence="4">
    <name type="scientific">Caenorhabditis brenneri</name>
    <name type="common">Nematode worm</name>
    <dbReference type="NCBI Taxonomy" id="135651"/>
    <lineage>
        <taxon>Eukaryota</taxon>
        <taxon>Metazoa</taxon>
        <taxon>Ecdysozoa</taxon>
        <taxon>Nematoda</taxon>
        <taxon>Chromadorea</taxon>
        <taxon>Rhabditida</taxon>
        <taxon>Rhabditina</taxon>
        <taxon>Rhabditomorpha</taxon>
        <taxon>Rhabditoidea</taxon>
        <taxon>Rhabditidae</taxon>
        <taxon>Peloderinae</taxon>
        <taxon>Caenorhabditis</taxon>
    </lineage>
</organism>
<dbReference type="InterPro" id="IPR036322">
    <property type="entry name" value="WD40_repeat_dom_sf"/>
</dbReference>
<keyword evidence="4" id="KW-1185">Reference proteome</keyword>
<dbReference type="OrthoDB" id="10262646at2759"/>
<dbReference type="FunCoup" id="G0NZF3">
    <property type="interactions" value="1006"/>
</dbReference>
<evidence type="ECO:0000313" key="3">
    <source>
        <dbReference type="EMBL" id="EGT41158.1"/>
    </source>
</evidence>
<dbReference type="eggNOG" id="KOG3679">
    <property type="taxonomic scope" value="Eukaryota"/>
</dbReference>
<dbReference type="GO" id="GO:0016020">
    <property type="term" value="C:membrane"/>
    <property type="evidence" value="ECO:0007669"/>
    <property type="project" value="TreeGrafter"/>
</dbReference>
<evidence type="ECO:0000259" key="2">
    <source>
        <dbReference type="Pfam" id="PF23337"/>
    </source>
</evidence>
<accession>G0NZF3</accession>
<dbReference type="InterPro" id="IPR026511">
    <property type="entry name" value="PTHB1"/>
</dbReference>
<evidence type="ECO:0000259" key="1">
    <source>
        <dbReference type="Pfam" id="PF14727"/>
    </source>
</evidence>
<dbReference type="HOGENOM" id="CLU_019585_0_0_1"/>
<dbReference type="InParanoid" id="G0NZF3"/>
<proteinExistence type="predicted"/>
<dbReference type="GO" id="GO:0034464">
    <property type="term" value="C:BBSome"/>
    <property type="evidence" value="ECO:0007669"/>
    <property type="project" value="InterPro"/>
</dbReference>
<dbReference type="AlphaFoldDB" id="G0NZF3"/>
<sequence length="754" mass="84527">MSLFRLVEWVTHTIPKTSAILNASFFQDREQLVVGGEDGQIMILDPGNREDCNHVLVTAQTKYPVQQMASDKFLPAMENILAVLSPTKLTYYKVNFANPEDKHASLDEIFSHSFQISAWNMCVIPIEEATPQILVQSIDCKLSLFQGDQCVFSNIPLRALQPGPIGYCQTTQTLFVANNGFLAAIKFSLMSSGSQKKINFDWSFNLGDTAIHMEVTEGSKPTTIILCRRHVSAFNSSGSVVWQIRLEAVGMAMVLYRSLLINNTQFNRLIIATSDDTLLIFQDNKLVWNCSSQMSPVALLVCSYNKSYENTITMMATSGKIVVGYLGTEPSLYKVPEDKVIVNYADRMEQFKALELKIKESDAAGGGIKKKEGIQMTLTCGEIGKRTIEPNAASNAPYCNLLVEFSELHNVSKLQINIDSECACPSKQIVLNVPSSKSTSSIEIPFYVGSKTPPSSNRVTITAHCTFSQLSISKVIDLPFKVLFEDTQVDRNAKYKVTIDTNTSVLPLNTLFSEFESENPQAIGFSLHGSESTVSIFAASKSNRYRIQSEHISLLQIASRELVRRISEASKETQIGGTIPFEYMQELLENINELEVKKKEESKIIDCRTKEVRAIESLSLNSCKTGNMGNLTALDALFDKSYRELLDSMDSYNSLHNKIESEKIALSKFFIKVFTTFPVSESLFQLAADLSKLSKVETILKGSFWENTKQSLRERLRWACRTERGNEMKMIEKLCEHSPKELPKIREEEEEATE</sequence>
<dbReference type="EMBL" id="GL379989">
    <property type="protein sequence ID" value="EGT41158.1"/>
    <property type="molecule type" value="Genomic_DNA"/>
</dbReference>
<dbReference type="InterPro" id="IPR055362">
    <property type="entry name" value="PTHB1_pf_dom"/>
</dbReference>
<dbReference type="PANTHER" id="PTHR20991:SF0">
    <property type="entry name" value="PROTEIN PTHB1"/>
    <property type="match status" value="1"/>
</dbReference>
<dbReference type="Pfam" id="PF14727">
    <property type="entry name" value="PHTB1_N"/>
    <property type="match status" value="1"/>
</dbReference>
<evidence type="ECO:0000313" key="4">
    <source>
        <dbReference type="Proteomes" id="UP000008068"/>
    </source>
</evidence>
<dbReference type="PANTHER" id="PTHR20991">
    <property type="entry name" value="PARATHYROID HORMONE-RESPONSIVE B1 GENE"/>
    <property type="match status" value="1"/>
</dbReference>
<reference evidence="4" key="1">
    <citation type="submission" date="2011-07" db="EMBL/GenBank/DDBJ databases">
        <authorList>
            <consortium name="Caenorhabditis brenneri Sequencing and Analysis Consortium"/>
            <person name="Wilson R.K."/>
        </authorList>
    </citation>
    <scope>NUCLEOTIDE SEQUENCE [LARGE SCALE GENOMIC DNA]</scope>
    <source>
        <strain evidence="4">PB2801</strain>
    </source>
</reference>